<evidence type="ECO:0000256" key="3">
    <source>
        <dbReference type="ARBA" id="ARBA00022679"/>
    </source>
</evidence>
<evidence type="ECO:0000313" key="13">
    <source>
        <dbReference type="EMBL" id="TET81493.1"/>
    </source>
</evidence>
<feature type="transmembrane region" description="Helical" evidence="10">
    <location>
        <begin position="37"/>
        <end position="53"/>
    </location>
</feature>
<evidence type="ECO:0000256" key="1">
    <source>
        <dbReference type="ARBA" id="ARBA00000877"/>
    </source>
</evidence>
<dbReference type="Proteomes" id="UP000315525">
    <property type="component" value="Unassembled WGS sequence"/>
</dbReference>
<keyword evidence="3 10" id="KW-0808">Transferase</keyword>
<comment type="catalytic activity">
    <reaction evidence="1 10">
        <text>2 ATP = 3',3'-c-di-AMP + 2 diphosphate</text>
        <dbReference type="Rhea" id="RHEA:35655"/>
        <dbReference type="ChEBI" id="CHEBI:30616"/>
        <dbReference type="ChEBI" id="CHEBI:33019"/>
        <dbReference type="ChEBI" id="CHEBI:71500"/>
        <dbReference type="EC" id="2.7.7.85"/>
    </reaction>
</comment>
<keyword evidence="4 10" id="KW-0812">Transmembrane</keyword>
<dbReference type="Pfam" id="PF02457">
    <property type="entry name" value="DAC"/>
    <property type="match status" value="1"/>
</dbReference>
<dbReference type="GO" id="GO:0004016">
    <property type="term" value="F:adenylate cyclase activity"/>
    <property type="evidence" value="ECO:0007669"/>
    <property type="project" value="UniProtKB-UniRule"/>
</dbReference>
<name>A0A523UWU4_UNCT6</name>
<accession>A0A523UWU4</accession>
<keyword evidence="7 10" id="KW-0067">ATP-binding</keyword>
<evidence type="ECO:0000259" key="11">
    <source>
        <dbReference type="PROSITE" id="PS51794"/>
    </source>
</evidence>
<keyword evidence="5 10" id="KW-0548">Nucleotidyltransferase</keyword>
<dbReference type="GO" id="GO:0006171">
    <property type="term" value="P:cAMP biosynthetic process"/>
    <property type="evidence" value="ECO:0007669"/>
    <property type="project" value="InterPro"/>
</dbReference>
<comment type="caution">
    <text evidence="12">The sequence shown here is derived from an EMBL/GenBank/DDBJ whole genome shotgun (WGS) entry which is preliminary data.</text>
</comment>
<dbReference type="EMBL" id="SOIP01000233">
    <property type="protein sequence ID" value="TET81493.1"/>
    <property type="molecule type" value="Genomic_DNA"/>
</dbReference>
<comment type="subunit">
    <text evidence="10">Probably a homodimer.</text>
</comment>
<dbReference type="InterPro" id="IPR003390">
    <property type="entry name" value="DNA_integrity_scan_DisA_N"/>
</dbReference>
<protein>
    <recommendedName>
        <fullName evidence="10">Diadenylate cyclase</fullName>
        <shortName evidence="10">DAC</shortName>
        <ecNumber evidence="10">2.7.7.85</ecNumber>
    </recommendedName>
    <alternativeName>
        <fullName evidence="10">Cyclic-di-AMP synthase</fullName>
        <shortName evidence="10">c-di-AMP synthase</shortName>
    </alternativeName>
</protein>
<dbReference type="GO" id="GO:0005524">
    <property type="term" value="F:ATP binding"/>
    <property type="evidence" value="ECO:0007669"/>
    <property type="project" value="UniProtKB-UniRule"/>
</dbReference>
<keyword evidence="8 10" id="KW-1133">Transmembrane helix</keyword>
<gene>
    <name evidence="10" type="primary">dacA</name>
    <name evidence="13" type="ORF">E3J38_03820</name>
    <name evidence="12" type="ORF">E3J62_02765</name>
</gene>
<evidence type="ECO:0000313" key="14">
    <source>
        <dbReference type="Proteomes" id="UP000315525"/>
    </source>
</evidence>
<keyword evidence="9 10" id="KW-0472">Membrane</keyword>
<evidence type="ECO:0000256" key="8">
    <source>
        <dbReference type="ARBA" id="ARBA00022989"/>
    </source>
</evidence>
<evidence type="ECO:0000256" key="5">
    <source>
        <dbReference type="ARBA" id="ARBA00022695"/>
    </source>
</evidence>
<comment type="similarity">
    <text evidence="10">Belongs to the adenylate cyclase family. DacA/CdaA subfamily.</text>
</comment>
<dbReference type="InterPro" id="IPR045585">
    <property type="entry name" value="CdaA_N"/>
</dbReference>
<evidence type="ECO:0000313" key="12">
    <source>
        <dbReference type="EMBL" id="TET46970.1"/>
    </source>
</evidence>
<evidence type="ECO:0000313" key="15">
    <source>
        <dbReference type="Proteomes" id="UP000315534"/>
    </source>
</evidence>
<dbReference type="PIRSF" id="PIRSF004793">
    <property type="entry name" value="UCP004793"/>
    <property type="match status" value="1"/>
</dbReference>
<dbReference type="Proteomes" id="UP000315534">
    <property type="component" value="Unassembled WGS sequence"/>
</dbReference>
<feature type="domain" description="DAC" evidence="11">
    <location>
        <begin position="78"/>
        <end position="235"/>
    </location>
</feature>
<dbReference type="InterPro" id="IPR014046">
    <property type="entry name" value="C-di-AMP_synthase"/>
</dbReference>
<sequence length="247" mass="27474">MEFLQFRFVDFIDVVVVAFIVYQFLRFIKGTRATQMLIGLGLLFVLALVANFWELYGLKWIVASFKTIWIVAFVIVFQPEIRRALAELGRSRVVRFFFKVSPVRPIKEVVKASELLRSRRIGGLVVLEAEVGLRNYVQTGTKIDARVSADLIASIFTPKSPLHDGAVIVAEDTILAASCILPLSDSPILDKKLGTRHRAALGLSEETDAACIVVSEETGSISFAHRGKLIHGLTFLDLEKKLVSVMP</sequence>
<keyword evidence="2 10" id="KW-1003">Cell membrane</keyword>
<evidence type="ECO:0000256" key="2">
    <source>
        <dbReference type="ARBA" id="ARBA00022475"/>
    </source>
</evidence>
<feature type="transmembrane region" description="Helical" evidence="10">
    <location>
        <begin position="59"/>
        <end position="77"/>
    </location>
</feature>
<dbReference type="PROSITE" id="PS51794">
    <property type="entry name" value="DAC"/>
    <property type="match status" value="1"/>
</dbReference>
<comment type="function">
    <text evidence="10">Catalyzes the condensation of 2 ATP molecules into cyclic di-AMP (c-di-AMP), a second messenger used to regulate differing processes in different bacteria.</text>
</comment>
<evidence type="ECO:0000256" key="10">
    <source>
        <dbReference type="HAMAP-Rule" id="MF_01499"/>
    </source>
</evidence>
<evidence type="ECO:0000256" key="4">
    <source>
        <dbReference type="ARBA" id="ARBA00022692"/>
    </source>
</evidence>
<dbReference type="FunFam" id="3.40.1700.10:FF:000002">
    <property type="entry name" value="Diadenylate cyclase"/>
    <property type="match status" value="1"/>
</dbReference>
<dbReference type="InterPro" id="IPR034701">
    <property type="entry name" value="CdaA"/>
</dbReference>
<evidence type="ECO:0000256" key="9">
    <source>
        <dbReference type="ARBA" id="ARBA00023136"/>
    </source>
</evidence>
<dbReference type="EMBL" id="SOJN01000037">
    <property type="protein sequence ID" value="TET46970.1"/>
    <property type="molecule type" value="Genomic_DNA"/>
</dbReference>
<dbReference type="NCBIfam" id="TIGR00159">
    <property type="entry name" value="diadenylate cyclase CdaA"/>
    <property type="match status" value="1"/>
</dbReference>
<reference evidence="14 15" key="1">
    <citation type="submission" date="2019-03" db="EMBL/GenBank/DDBJ databases">
        <title>Metabolic potential of uncultured bacteria and archaea associated with petroleum seepage in deep-sea sediments.</title>
        <authorList>
            <person name="Dong X."/>
            <person name="Hubert C."/>
        </authorList>
    </citation>
    <scope>NUCLEOTIDE SEQUENCE [LARGE SCALE GENOMIC DNA]</scope>
    <source>
        <strain evidence="13">E29_bin36</strain>
        <strain evidence="12">E44_bin18</strain>
    </source>
</reference>
<keyword evidence="6 10" id="KW-0547">Nucleotide-binding</keyword>
<organism evidence="12 14">
    <name type="scientific">candidate division TA06 bacterium</name>
    <dbReference type="NCBI Taxonomy" id="2250710"/>
    <lineage>
        <taxon>Bacteria</taxon>
        <taxon>Bacteria division TA06</taxon>
    </lineage>
</organism>
<evidence type="ECO:0000256" key="6">
    <source>
        <dbReference type="ARBA" id="ARBA00022741"/>
    </source>
</evidence>
<feature type="transmembrane region" description="Helical" evidence="10">
    <location>
        <begin position="6"/>
        <end position="25"/>
    </location>
</feature>
<dbReference type="PANTHER" id="PTHR34185">
    <property type="entry name" value="DIADENYLATE CYCLASE"/>
    <property type="match status" value="1"/>
</dbReference>
<dbReference type="GO" id="GO:0106408">
    <property type="term" value="F:diadenylate cyclase activity"/>
    <property type="evidence" value="ECO:0007669"/>
    <property type="project" value="UniProtKB-EC"/>
</dbReference>
<dbReference type="PANTHER" id="PTHR34185:SF1">
    <property type="entry name" value="DIADENYLATE CYCLASE"/>
    <property type="match status" value="1"/>
</dbReference>
<evidence type="ECO:0000256" key="7">
    <source>
        <dbReference type="ARBA" id="ARBA00022840"/>
    </source>
</evidence>
<dbReference type="Gene3D" id="3.40.1700.10">
    <property type="entry name" value="DNA integrity scanning protein, DisA, N-terminal domain"/>
    <property type="match status" value="1"/>
</dbReference>
<proteinExistence type="inferred from homology"/>
<dbReference type="HAMAP" id="MF_01499">
    <property type="entry name" value="DacA"/>
    <property type="match status" value="1"/>
</dbReference>
<comment type="caution">
    <text evidence="10">Lacks conserved residue(s) required for the propagation of feature annotation.</text>
</comment>
<dbReference type="AlphaFoldDB" id="A0A523UWU4"/>
<dbReference type="EC" id="2.7.7.85" evidence="10"/>
<dbReference type="InterPro" id="IPR050338">
    <property type="entry name" value="DisA"/>
</dbReference>
<dbReference type="SUPFAM" id="SSF143597">
    <property type="entry name" value="YojJ-like"/>
    <property type="match status" value="1"/>
</dbReference>
<dbReference type="InterPro" id="IPR036888">
    <property type="entry name" value="DNA_integrity_DisA_N_sf"/>
</dbReference>
<dbReference type="Pfam" id="PF19293">
    <property type="entry name" value="CdaA_N"/>
    <property type="match status" value="1"/>
</dbReference>